<evidence type="ECO:0000313" key="2">
    <source>
        <dbReference type="EMBL" id="TIC65160.1"/>
    </source>
</evidence>
<dbReference type="GO" id="GO:0004029">
    <property type="term" value="F:aldehyde dehydrogenase (NAD+) activity"/>
    <property type="evidence" value="ECO:0007669"/>
    <property type="project" value="TreeGrafter"/>
</dbReference>
<dbReference type="AlphaFoldDB" id="A0A4T0LPG1"/>
<dbReference type="PANTHER" id="PTHR48079">
    <property type="entry name" value="PROTEIN YEEZ"/>
    <property type="match status" value="1"/>
</dbReference>
<evidence type="ECO:0000259" key="1">
    <source>
        <dbReference type="Pfam" id="PF13460"/>
    </source>
</evidence>
<protein>
    <submittedName>
        <fullName evidence="2">NAD(P)-binding protein</fullName>
    </submittedName>
</protein>
<dbReference type="InterPro" id="IPR036291">
    <property type="entry name" value="NAD(P)-bd_dom_sf"/>
</dbReference>
<name>A0A4T0LPG1_9BASI</name>
<dbReference type="PANTHER" id="PTHR48079:SF6">
    <property type="entry name" value="NAD(P)-BINDING DOMAIN-CONTAINING PROTEIN-RELATED"/>
    <property type="match status" value="1"/>
</dbReference>
<dbReference type="InterPro" id="IPR016040">
    <property type="entry name" value="NAD(P)-bd_dom"/>
</dbReference>
<dbReference type="Gene3D" id="3.40.50.720">
    <property type="entry name" value="NAD(P)-binding Rossmann-like Domain"/>
    <property type="match status" value="1"/>
</dbReference>
<gene>
    <name evidence="2" type="ORF">E3Q01_02337</name>
</gene>
<dbReference type="EMBL" id="SPRX01000026">
    <property type="protein sequence ID" value="TIC65160.1"/>
    <property type="molecule type" value="Genomic_DNA"/>
</dbReference>
<reference evidence="2 3" key="1">
    <citation type="submission" date="2019-03" db="EMBL/GenBank/DDBJ databases">
        <title>Sequencing 25 genomes of Wallemia mellicola.</title>
        <authorList>
            <person name="Gostincar C."/>
        </authorList>
    </citation>
    <scope>NUCLEOTIDE SEQUENCE [LARGE SCALE GENOMIC DNA]</scope>
    <source>
        <strain evidence="2 3">EXF-757</strain>
    </source>
</reference>
<evidence type="ECO:0000313" key="3">
    <source>
        <dbReference type="Proteomes" id="UP000310708"/>
    </source>
</evidence>
<dbReference type="GO" id="GO:0005737">
    <property type="term" value="C:cytoplasm"/>
    <property type="evidence" value="ECO:0007669"/>
    <property type="project" value="TreeGrafter"/>
</dbReference>
<dbReference type="SUPFAM" id="SSF51735">
    <property type="entry name" value="NAD(P)-binding Rossmann-fold domains"/>
    <property type="match status" value="1"/>
</dbReference>
<sequence>MTKVFITGATGYIGGSILSRYLEHYPDFTFRALVRSAEKADKLNEIKNLEAVIGDNNSDAVIQEEAKKADIVVHTSMSADDLPSTKSIVNGILKGKGRNAIYIHVSGTGALVDDARGAHDQIASYDDADSAHINTLPASNIHRDVDTYLLEQSDKIQLHLVYPSTIWGQNYEHQLAKRGISNPISMQIPDLTKAAIALKQAKTVGAGKNIWPNVNIEELVDLFVLVLDNALAGKITSDKNGSYFFGATDHYYFKDAVKIIAESLSKYGLSKNTVEPFTDEEAKKYVGGFYLGSNGRATASRGKSIGWSPTKGTKEFFQDIPSLVDDLVKISK</sequence>
<organism evidence="2 3">
    <name type="scientific">Wallemia mellicola</name>
    <dbReference type="NCBI Taxonomy" id="1708541"/>
    <lineage>
        <taxon>Eukaryota</taxon>
        <taxon>Fungi</taxon>
        <taxon>Dikarya</taxon>
        <taxon>Basidiomycota</taxon>
        <taxon>Wallemiomycotina</taxon>
        <taxon>Wallemiomycetes</taxon>
        <taxon>Wallemiales</taxon>
        <taxon>Wallemiaceae</taxon>
        <taxon>Wallemia</taxon>
    </lineage>
</organism>
<dbReference type="Proteomes" id="UP000310708">
    <property type="component" value="Unassembled WGS sequence"/>
</dbReference>
<comment type="caution">
    <text evidence="2">The sequence shown here is derived from an EMBL/GenBank/DDBJ whole genome shotgun (WGS) entry which is preliminary data.</text>
</comment>
<feature type="domain" description="NAD(P)-binding" evidence="1">
    <location>
        <begin position="8"/>
        <end position="125"/>
    </location>
</feature>
<dbReference type="Pfam" id="PF13460">
    <property type="entry name" value="NAD_binding_10"/>
    <property type="match status" value="1"/>
</dbReference>
<proteinExistence type="predicted"/>
<dbReference type="InterPro" id="IPR051783">
    <property type="entry name" value="NAD(P)-dependent_oxidoreduct"/>
</dbReference>
<accession>A0A4T0LPG1</accession>